<comment type="subcellular location">
    <subcellularLocation>
        <location evidence="1">Nucleus</location>
        <location evidence="1">Nucleolus</location>
    </subcellularLocation>
</comment>
<evidence type="ECO:0000256" key="4">
    <source>
        <dbReference type="ARBA" id="ARBA00022552"/>
    </source>
</evidence>
<evidence type="ECO:0000256" key="3">
    <source>
        <dbReference type="ARBA" id="ARBA00022517"/>
    </source>
</evidence>
<evidence type="ECO:0000313" key="10">
    <source>
        <dbReference type="Proteomes" id="UP000005205"/>
    </source>
</evidence>
<dbReference type="InterPro" id="IPR018492">
    <property type="entry name" value="Ribosomal_eL8/Nhp2"/>
</dbReference>
<organism evidence="9 10">
    <name type="scientific">Atta cephalotes</name>
    <name type="common">Leafcutter ant</name>
    <dbReference type="NCBI Taxonomy" id="12957"/>
    <lineage>
        <taxon>Eukaryota</taxon>
        <taxon>Metazoa</taxon>
        <taxon>Ecdysozoa</taxon>
        <taxon>Arthropoda</taxon>
        <taxon>Hexapoda</taxon>
        <taxon>Insecta</taxon>
        <taxon>Pterygota</taxon>
        <taxon>Neoptera</taxon>
        <taxon>Endopterygota</taxon>
        <taxon>Hymenoptera</taxon>
        <taxon>Apocrita</taxon>
        <taxon>Aculeata</taxon>
        <taxon>Formicoidea</taxon>
        <taxon>Formicidae</taxon>
        <taxon>Myrmicinae</taxon>
        <taxon>Atta</taxon>
    </lineage>
</organism>
<keyword evidence="5" id="KW-0539">Nucleus</keyword>
<dbReference type="Proteomes" id="UP000005205">
    <property type="component" value="Unassembled WGS sequence"/>
</dbReference>
<name>A0A158NRF7_ATTCE</name>
<comment type="similarity">
    <text evidence="2">Belongs to the eukaryotic ribosomal protein eL8 family.</text>
</comment>
<dbReference type="AlphaFoldDB" id="A0A158NRF7"/>
<protein>
    <recommendedName>
        <fullName evidence="7">H/ACA snoRNP protein NHP2</fullName>
    </recommendedName>
</protein>
<dbReference type="FunFam" id="3.30.1330.30:FF:000028">
    <property type="entry name" value="H/ACA ribonucleoprotein complex subunit 2-like protein"/>
    <property type="match status" value="1"/>
</dbReference>
<accession>A0A158NRF7</accession>
<dbReference type="FunCoup" id="A0A158NRF7">
    <property type="interactions" value="1203"/>
</dbReference>
<evidence type="ECO:0000313" key="9">
    <source>
        <dbReference type="EnsemblMetazoa" id="XP_012060115.1"/>
    </source>
</evidence>
<keyword evidence="6" id="KW-0687">Ribonucleoprotein</keyword>
<dbReference type="OMA" id="EDNYEAR"/>
<dbReference type="GO" id="GO:1990904">
    <property type="term" value="C:ribonucleoprotein complex"/>
    <property type="evidence" value="ECO:0007669"/>
    <property type="project" value="UniProtKB-KW"/>
</dbReference>
<reference evidence="9" key="2">
    <citation type="submission" date="2016-04" db="UniProtKB">
        <authorList>
            <consortium name="EnsemblMetazoa"/>
        </authorList>
    </citation>
    <scope>IDENTIFICATION</scope>
</reference>
<dbReference type="InterPro" id="IPR050257">
    <property type="entry name" value="eL8/uL1-like"/>
</dbReference>
<dbReference type="PRINTS" id="PR00881">
    <property type="entry name" value="L7ARS6FAMILY"/>
</dbReference>
<dbReference type="eggNOG" id="KOG3167">
    <property type="taxonomic scope" value="Eukaryota"/>
</dbReference>
<dbReference type="InterPro" id="IPR004038">
    <property type="entry name" value="Ribosomal_eL8/eL30/eS12/Gad45"/>
</dbReference>
<evidence type="ECO:0000256" key="6">
    <source>
        <dbReference type="ARBA" id="ARBA00023274"/>
    </source>
</evidence>
<dbReference type="InterPro" id="IPR029064">
    <property type="entry name" value="Ribosomal_eL30-like_sf"/>
</dbReference>
<dbReference type="PANTHER" id="PTHR23105">
    <property type="entry name" value="RIBOSOMAL PROTEIN L7AE FAMILY MEMBER"/>
    <property type="match status" value="1"/>
</dbReference>
<dbReference type="STRING" id="12957.A0A158NRF7"/>
<proteinExistence type="inferred from homology"/>
<feature type="domain" description="Ribosomal protein eL8/eL30/eS12/Gadd45" evidence="8">
    <location>
        <begin position="47"/>
        <end position="141"/>
    </location>
</feature>
<keyword evidence="10" id="KW-1185">Reference proteome</keyword>
<sequence length="156" mass="17821">MQETIKMEIDDSVVKDENIDAPEISYEEKLRFVNAISKPMAPKKLTKKIYKCIKKASKHKTYLRNGLKDVQKHLRKGETGLVVFAGDVYPIDIMCHLPIVCEDKNIPYCFTPSRMDIGAAMNMKRGSLMVLVKEHPDYKELYDEIKAAMKTLSAPL</sequence>
<keyword evidence="3" id="KW-0690">Ribosome biogenesis</keyword>
<dbReference type="GO" id="GO:0005730">
    <property type="term" value="C:nucleolus"/>
    <property type="evidence" value="ECO:0007669"/>
    <property type="project" value="UniProtKB-SubCell"/>
</dbReference>
<dbReference type="InParanoid" id="A0A158NRF7"/>
<reference evidence="10" key="1">
    <citation type="journal article" date="2011" name="PLoS Genet.">
        <title>The genome sequence of the leaf-cutter ant Atta cephalotes reveals insights into its obligate symbiotic lifestyle.</title>
        <authorList>
            <person name="Suen G."/>
            <person name="Teiling C."/>
            <person name="Li L."/>
            <person name="Holt C."/>
            <person name="Abouheif E."/>
            <person name="Bornberg-Bauer E."/>
            <person name="Bouffard P."/>
            <person name="Caldera E.J."/>
            <person name="Cash E."/>
            <person name="Cavanaugh A."/>
            <person name="Denas O."/>
            <person name="Elhaik E."/>
            <person name="Fave M.J."/>
            <person name="Gadau J."/>
            <person name="Gibson J.D."/>
            <person name="Graur D."/>
            <person name="Grubbs K.J."/>
            <person name="Hagen D.E."/>
            <person name="Harkins T.T."/>
            <person name="Helmkampf M."/>
            <person name="Hu H."/>
            <person name="Johnson B.R."/>
            <person name="Kim J."/>
            <person name="Marsh S.E."/>
            <person name="Moeller J.A."/>
            <person name="Munoz-Torres M.C."/>
            <person name="Murphy M.C."/>
            <person name="Naughton M.C."/>
            <person name="Nigam S."/>
            <person name="Overson R."/>
            <person name="Rajakumar R."/>
            <person name="Reese J.T."/>
            <person name="Scott J.J."/>
            <person name="Smith C.R."/>
            <person name="Tao S."/>
            <person name="Tsutsui N.D."/>
            <person name="Viljakainen L."/>
            <person name="Wissler L."/>
            <person name="Yandell M.D."/>
            <person name="Zimmer F."/>
            <person name="Taylor J."/>
            <person name="Slater S.C."/>
            <person name="Clifton S.W."/>
            <person name="Warren W.C."/>
            <person name="Elsik C.G."/>
            <person name="Smith C.D."/>
            <person name="Weinstock G.M."/>
            <person name="Gerardo N.M."/>
            <person name="Currie C.R."/>
        </authorList>
    </citation>
    <scope>NUCLEOTIDE SEQUENCE [LARGE SCALE GENOMIC DNA]</scope>
</reference>
<evidence type="ECO:0000256" key="5">
    <source>
        <dbReference type="ARBA" id="ARBA00023242"/>
    </source>
</evidence>
<evidence type="ECO:0000256" key="1">
    <source>
        <dbReference type="ARBA" id="ARBA00004604"/>
    </source>
</evidence>
<dbReference type="SUPFAM" id="SSF55315">
    <property type="entry name" value="L30e-like"/>
    <property type="match status" value="1"/>
</dbReference>
<dbReference type="GO" id="GO:0006364">
    <property type="term" value="P:rRNA processing"/>
    <property type="evidence" value="ECO:0007669"/>
    <property type="project" value="UniProtKB-KW"/>
</dbReference>
<dbReference type="EMBL" id="ADTU01000402">
    <property type="status" value="NOT_ANNOTATED_CDS"/>
    <property type="molecule type" value="Genomic_DNA"/>
</dbReference>
<keyword evidence="4" id="KW-0698">rRNA processing</keyword>
<evidence type="ECO:0000256" key="7">
    <source>
        <dbReference type="ARBA" id="ARBA00083355"/>
    </source>
</evidence>
<dbReference type="EnsemblMetazoa" id="XM_012204725.1">
    <property type="protein sequence ID" value="XP_012060115.1"/>
    <property type="gene ID" value="LOC105623291"/>
</dbReference>
<gene>
    <name evidence="9" type="primary">105623291</name>
</gene>
<dbReference type="Pfam" id="PF01248">
    <property type="entry name" value="Ribosomal_L7Ae"/>
    <property type="match status" value="1"/>
</dbReference>
<evidence type="ECO:0000259" key="8">
    <source>
        <dbReference type="Pfam" id="PF01248"/>
    </source>
</evidence>
<evidence type="ECO:0000256" key="2">
    <source>
        <dbReference type="ARBA" id="ARBA00007337"/>
    </source>
</evidence>
<dbReference type="GO" id="GO:0003723">
    <property type="term" value="F:RNA binding"/>
    <property type="evidence" value="ECO:0007669"/>
    <property type="project" value="InterPro"/>
</dbReference>
<dbReference type="Gene3D" id="3.30.1330.30">
    <property type="match status" value="1"/>
</dbReference>
<dbReference type="KEGG" id="acep:105623291"/>
<dbReference type="OrthoDB" id="5364946at2759"/>